<sequence length="170" mass="19575">MREMRLYKREIRDPEIIREILEECSVVRLGTRDEEGMFIVPVNFGYEFYEKESGQALTLFIHGAGEGRKADAFDLCPDVAVEMDCRHGIITGDYTCSYSYSYRSIMGNGKVRRAADEQEKVYGLTKIMEHMAPGAEIEFSPAMLERTEVFCIEMEKFTAKERKAKQKADK</sequence>
<reference evidence="1" key="1">
    <citation type="journal article" date="2021" name="PeerJ">
        <title>Extensive microbial diversity within the chicken gut microbiome revealed by metagenomics and culture.</title>
        <authorList>
            <person name="Gilroy R."/>
            <person name="Ravi A."/>
            <person name="Getino M."/>
            <person name="Pursley I."/>
            <person name="Horton D.L."/>
            <person name="Alikhan N.F."/>
            <person name="Baker D."/>
            <person name="Gharbi K."/>
            <person name="Hall N."/>
            <person name="Watson M."/>
            <person name="Adriaenssens E.M."/>
            <person name="Foster-Nyarko E."/>
            <person name="Jarju S."/>
            <person name="Secka A."/>
            <person name="Antonio M."/>
            <person name="Oren A."/>
            <person name="Chaudhuri R.R."/>
            <person name="La Ragione R."/>
            <person name="Hildebrand F."/>
            <person name="Pallen M.J."/>
        </authorList>
    </citation>
    <scope>NUCLEOTIDE SEQUENCE</scope>
    <source>
        <strain evidence="1">ChiSjej5B23-15282</strain>
    </source>
</reference>
<dbReference type="PANTHER" id="PTHR34071">
    <property type="entry name" value="5-NITROIMIDAZOLE ANTIBIOTICS RESISTANCE PROTEIN, NIMA-FAMILY-RELATED PROTEIN-RELATED"/>
    <property type="match status" value="1"/>
</dbReference>
<dbReference type="InterPro" id="IPR012349">
    <property type="entry name" value="Split_barrel_FMN-bd"/>
</dbReference>
<dbReference type="Proteomes" id="UP000824243">
    <property type="component" value="Unassembled WGS sequence"/>
</dbReference>
<reference evidence="1" key="2">
    <citation type="submission" date="2021-04" db="EMBL/GenBank/DDBJ databases">
        <authorList>
            <person name="Gilroy R."/>
        </authorList>
    </citation>
    <scope>NUCLEOTIDE SEQUENCE</scope>
    <source>
        <strain evidence="1">ChiSjej5B23-15282</strain>
    </source>
</reference>
<gene>
    <name evidence="1" type="ORF">H9981_07920</name>
</gene>
<proteinExistence type="predicted"/>
<evidence type="ECO:0000313" key="1">
    <source>
        <dbReference type="EMBL" id="HIX48918.1"/>
    </source>
</evidence>
<name>A0A9D1VXZ7_9FIRM</name>
<dbReference type="Gene3D" id="2.30.110.10">
    <property type="entry name" value="Electron Transport, Fmn-binding Protein, Chain A"/>
    <property type="match status" value="1"/>
</dbReference>
<dbReference type="Pfam" id="PF12900">
    <property type="entry name" value="Pyridox_ox_2"/>
    <property type="match status" value="1"/>
</dbReference>
<dbReference type="PANTHER" id="PTHR34071:SF2">
    <property type="entry name" value="FLAVIN-NUCLEOTIDE-BINDING PROTEIN"/>
    <property type="match status" value="1"/>
</dbReference>
<dbReference type="EMBL" id="DXFA01000140">
    <property type="protein sequence ID" value="HIX48918.1"/>
    <property type="molecule type" value="Genomic_DNA"/>
</dbReference>
<accession>A0A9D1VXZ7</accession>
<dbReference type="InterPro" id="IPR024747">
    <property type="entry name" value="Pyridox_Oxase-rel"/>
</dbReference>
<dbReference type="SUPFAM" id="SSF50475">
    <property type="entry name" value="FMN-binding split barrel"/>
    <property type="match status" value="1"/>
</dbReference>
<organism evidence="1 2">
    <name type="scientific">Candidatus Mediterraneibacter caccavium</name>
    <dbReference type="NCBI Taxonomy" id="2838661"/>
    <lineage>
        <taxon>Bacteria</taxon>
        <taxon>Bacillati</taxon>
        <taxon>Bacillota</taxon>
        <taxon>Clostridia</taxon>
        <taxon>Lachnospirales</taxon>
        <taxon>Lachnospiraceae</taxon>
        <taxon>Mediterraneibacter</taxon>
    </lineage>
</organism>
<evidence type="ECO:0000313" key="2">
    <source>
        <dbReference type="Proteomes" id="UP000824243"/>
    </source>
</evidence>
<comment type="caution">
    <text evidence="1">The sequence shown here is derived from an EMBL/GenBank/DDBJ whole genome shotgun (WGS) entry which is preliminary data.</text>
</comment>
<protein>
    <submittedName>
        <fullName evidence="1">Pyridoxamine 5'-phosphate oxidase family protein</fullName>
    </submittedName>
</protein>
<dbReference type="AlphaFoldDB" id="A0A9D1VXZ7"/>